<keyword evidence="2" id="KW-1185">Reference proteome</keyword>
<accession>A0A8X6QUI4</accession>
<comment type="caution">
    <text evidence="1">The sequence shown here is derived from an EMBL/GenBank/DDBJ whole genome shotgun (WGS) entry which is preliminary data.</text>
</comment>
<evidence type="ECO:0000313" key="2">
    <source>
        <dbReference type="Proteomes" id="UP000887013"/>
    </source>
</evidence>
<evidence type="ECO:0000313" key="1">
    <source>
        <dbReference type="EMBL" id="GFU44954.1"/>
    </source>
</evidence>
<name>A0A8X6QUI4_NEPPI</name>
<reference evidence="1" key="1">
    <citation type="submission" date="2020-08" db="EMBL/GenBank/DDBJ databases">
        <title>Multicomponent nature underlies the extraordinary mechanical properties of spider dragline silk.</title>
        <authorList>
            <person name="Kono N."/>
            <person name="Nakamura H."/>
            <person name="Mori M."/>
            <person name="Yoshida Y."/>
            <person name="Ohtoshi R."/>
            <person name="Malay A.D."/>
            <person name="Moran D.A.P."/>
            <person name="Tomita M."/>
            <person name="Numata K."/>
            <person name="Arakawa K."/>
        </authorList>
    </citation>
    <scope>NUCLEOTIDE SEQUENCE</scope>
</reference>
<protein>
    <submittedName>
        <fullName evidence="1">Uncharacterized protein</fullName>
    </submittedName>
</protein>
<dbReference type="Proteomes" id="UP000887013">
    <property type="component" value="Unassembled WGS sequence"/>
</dbReference>
<dbReference type="EMBL" id="BMAW01085904">
    <property type="protein sequence ID" value="GFU44954.1"/>
    <property type="molecule type" value="Genomic_DNA"/>
</dbReference>
<organism evidence="1 2">
    <name type="scientific">Nephila pilipes</name>
    <name type="common">Giant wood spider</name>
    <name type="synonym">Nephila maculata</name>
    <dbReference type="NCBI Taxonomy" id="299642"/>
    <lineage>
        <taxon>Eukaryota</taxon>
        <taxon>Metazoa</taxon>
        <taxon>Ecdysozoa</taxon>
        <taxon>Arthropoda</taxon>
        <taxon>Chelicerata</taxon>
        <taxon>Arachnida</taxon>
        <taxon>Araneae</taxon>
        <taxon>Araneomorphae</taxon>
        <taxon>Entelegynae</taxon>
        <taxon>Araneoidea</taxon>
        <taxon>Nephilidae</taxon>
        <taxon>Nephila</taxon>
    </lineage>
</organism>
<proteinExistence type="predicted"/>
<sequence>MEDNEEKVDRRLSRHSIVPLHPHKGFKKKFLLKEKKRSPKSKNKDANHRVVRGCYLLGSVASISPILDLQVNFSQTSYYSKIRRDVTFTLPRQYEEGQKILVEDMNN</sequence>
<gene>
    <name evidence="1" type="ORF">NPIL_696771</name>
</gene>
<dbReference type="AlphaFoldDB" id="A0A8X6QUI4"/>